<proteinExistence type="predicted"/>
<comment type="caution">
    <text evidence="2">The sequence shown here is derived from an EMBL/GenBank/DDBJ whole genome shotgun (WGS) entry which is preliminary data.</text>
</comment>
<reference evidence="2" key="2">
    <citation type="submission" date="2021-08" db="EMBL/GenBank/DDBJ databases">
        <authorList>
            <person name="Tani A."/>
            <person name="Ola A."/>
            <person name="Ogura Y."/>
            <person name="Katsura K."/>
            <person name="Hayashi T."/>
        </authorList>
    </citation>
    <scope>NUCLEOTIDE SEQUENCE</scope>
    <source>
        <strain evidence="2">DSM 14458</strain>
    </source>
</reference>
<sequence length="735" mass="76424">MNGATVFQMVSGLGDAFGDAYSAARKDAQDAEAPAALENLYSALQASRGDQGGGTTLGDLTKGRAAQSAPTGSSLPTFAQGTDIGRYASAIQSNESGGKYGIVGPTHPKYGRALGAYQVMESNLPAWSREALGREVSADEFLRSPQIQDAIFEKKFGQSVAKYGNPEDAASVWFTGRPLAQGANAKDVLGTTGAEYVRRFQTALGRVPAGTVPALPQTAMQMPTAGGQAPVQIAGAPSPEVAQPRRSSVAIAENEAETQALEREMGMVPGATQVASAEPDAANLPAVGARPVGFTVPGAGSEAPSQAFPGFGAGASASRMTPELRTALNAAWKNPNTRAVAAQVFGQLLKGQDNGWELKDVNGQSAWVNGRDGRILPIGQAKRNTATVGNNLVDTSTGDVLFTAPDKDSSKFTYQAMPGVGMVALHSTDPTQSRVIIAGQQPRPLTAEERQGYGIPEGTGAGMGADGKPFDIGGGGKTTINVDTKGAGKFAEKANELQAKRYGEIVDASDNAVRMRGDVETLAELGSQIATGKGAQVRLTMAQYAKAIGLDSVADGLTGGKLGEMEAFGAIADRLTPQMRVPGSGATSDMEMRTFRNSIPSLLKTPEGNKIVADTFRGLLDYQAAAGEIAGKALRGEMAQNEADQAIRALPGPFENFKKYSKGQGEQGSSAAQSANGSGTKASPKRVEGGKPPAGYTWDTYLGRAQQMLKERPDLRPQLEEMLANAGIPPEKLGR</sequence>
<accession>A0ABQ4UU91</accession>
<feature type="compositionally biased region" description="Polar residues" evidence="1">
    <location>
        <begin position="68"/>
        <end position="78"/>
    </location>
</feature>
<evidence type="ECO:0008006" key="4">
    <source>
        <dbReference type="Google" id="ProtNLM"/>
    </source>
</evidence>
<feature type="compositionally biased region" description="Low complexity" evidence="1">
    <location>
        <begin position="662"/>
        <end position="679"/>
    </location>
</feature>
<evidence type="ECO:0000313" key="3">
    <source>
        <dbReference type="Proteomes" id="UP001055093"/>
    </source>
</evidence>
<dbReference type="Proteomes" id="UP001055093">
    <property type="component" value="Unassembled WGS sequence"/>
</dbReference>
<evidence type="ECO:0000313" key="2">
    <source>
        <dbReference type="EMBL" id="GJE75886.1"/>
    </source>
</evidence>
<feature type="region of interest" description="Disordered" evidence="1">
    <location>
        <begin position="657"/>
        <end position="735"/>
    </location>
</feature>
<name>A0ABQ4UU91_9HYPH</name>
<reference evidence="2" key="1">
    <citation type="journal article" date="2021" name="Front. Microbiol.">
        <title>Comprehensive Comparative Genomics and Phenotyping of Methylobacterium Species.</title>
        <authorList>
            <person name="Alessa O."/>
            <person name="Ogura Y."/>
            <person name="Fujitani Y."/>
            <person name="Takami H."/>
            <person name="Hayashi T."/>
            <person name="Sahin N."/>
            <person name="Tani A."/>
        </authorList>
    </citation>
    <scope>NUCLEOTIDE SEQUENCE</scope>
    <source>
        <strain evidence="2">DSM 14458</strain>
    </source>
</reference>
<feature type="region of interest" description="Disordered" evidence="1">
    <location>
        <begin position="47"/>
        <end position="78"/>
    </location>
</feature>
<evidence type="ECO:0000256" key="1">
    <source>
        <dbReference type="SAM" id="MobiDB-lite"/>
    </source>
</evidence>
<dbReference type="EMBL" id="BPRE01000007">
    <property type="protein sequence ID" value="GJE75886.1"/>
    <property type="molecule type" value="Genomic_DNA"/>
</dbReference>
<keyword evidence="3" id="KW-1185">Reference proteome</keyword>
<protein>
    <recommendedName>
        <fullName evidence="4">Phage tail lysozyme domain-containing protein</fullName>
    </recommendedName>
</protein>
<organism evidence="2 3">
    <name type="scientific">Methylorubrum suomiense</name>
    <dbReference type="NCBI Taxonomy" id="144191"/>
    <lineage>
        <taxon>Bacteria</taxon>
        <taxon>Pseudomonadati</taxon>
        <taxon>Pseudomonadota</taxon>
        <taxon>Alphaproteobacteria</taxon>
        <taxon>Hyphomicrobiales</taxon>
        <taxon>Methylobacteriaceae</taxon>
        <taxon>Methylorubrum</taxon>
    </lineage>
</organism>
<gene>
    <name evidence="2" type="ORF">BGCPKDLD_2473</name>
</gene>
<feature type="compositionally biased region" description="Basic and acidic residues" evidence="1">
    <location>
        <begin position="709"/>
        <end position="719"/>
    </location>
</feature>
<dbReference type="RefSeq" id="WP_238308054.1">
    <property type="nucleotide sequence ID" value="NZ_BPRE01000007.1"/>
</dbReference>